<proteinExistence type="predicted"/>
<dbReference type="GO" id="GO:0004252">
    <property type="term" value="F:serine-type endopeptidase activity"/>
    <property type="evidence" value="ECO:0007669"/>
    <property type="project" value="InterPro"/>
</dbReference>
<dbReference type="PANTHER" id="PTHR24264:SF54">
    <property type="entry name" value="PEPTIDASE S1 DOMAIN-CONTAINING PROTEIN"/>
    <property type="match status" value="1"/>
</dbReference>
<evidence type="ECO:0000313" key="5">
    <source>
        <dbReference type="EMBL" id="CAD7253851.1"/>
    </source>
</evidence>
<protein>
    <recommendedName>
        <fullName evidence="4">Peptidase S1 domain-containing protein</fullName>
    </recommendedName>
</protein>
<feature type="domain" description="Peptidase S1" evidence="4">
    <location>
        <begin position="1"/>
        <end position="165"/>
    </location>
</feature>
<gene>
    <name evidence="5" type="ORF">DSTB1V02_LOCUS13597</name>
</gene>
<dbReference type="GO" id="GO:0005615">
    <property type="term" value="C:extracellular space"/>
    <property type="evidence" value="ECO:0007669"/>
    <property type="project" value="TreeGrafter"/>
</dbReference>
<dbReference type="Pfam" id="PF00089">
    <property type="entry name" value="Trypsin"/>
    <property type="match status" value="1"/>
</dbReference>
<name>A0A7R9FSX6_9CRUS</name>
<keyword evidence="1" id="KW-0645">Protease</keyword>
<organism evidence="5">
    <name type="scientific">Darwinula stevensoni</name>
    <dbReference type="NCBI Taxonomy" id="69355"/>
    <lineage>
        <taxon>Eukaryota</taxon>
        <taxon>Metazoa</taxon>
        <taxon>Ecdysozoa</taxon>
        <taxon>Arthropoda</taxon>
        <taxon>Crustacea</taxon>
        <taxon>Oligostraca</taxon>
        <taxon>Ostracoda</taxon>
        <taxon>Podocopa</taxon>
        <taxon>Podocopida</taxon>
        <taxon>Darwinulocopina</taxon>
        <taxon>Darwinuloidea</taxon>
        <taxon>Darwinulidae</taxon>
        <taxon>Darwinula</taxon>
    </lineage>
</organism>
<evidence type="ECO:0000313" key="6">
    <source>
        <dbReference type="Proteomes" id="UP000677054"/>
    </source>
</evidence>
<dbReference type="Gene3D" id="2.40.10.10">
    <property type="entry name" value="Trypsin-like serine proteases"/>
    <property type="match status" value="2"/>
</dbReference>
<feature type="non-terminal residue" evidence="5">
    <location>
        <position position="1"/>
    </location>
</feature>
<dbReference type="InterPro" id="IPR043504">
    <property type="entry name" value="Peptidase_S1_PA_chymotrypsin"/>
</dbReference>
<dbReference type="InterPro" id="IPR050127">
    <property type="entry name" value="Serine_Proteases_S1"/>
</dbReference>
<sequence>VSHIFLHEDFDRQNFDSDIALLQLEEDAMLTERVQLVAGWGSDGTGVLPNVLMEVELPILSNRECRKDTILFTGDPHVTRTLTTNLYCAGMTPIQHGALASPHPPSRPAFLHSFARGTREKSDGKRERGKMHADATWSVSEFLQRFLLCQPQVSQVAFSKTKFAC</sequence>
<keyword evidence="3" id="KW-0720">Serine protease</keyword>
<keyword evidence="2" id="KW-0378">Hydrolase</keyword>
<dbReference type="InterPro" id="IPR001254">
    <property type="entry name" value="Trypsin_dom"/>
</dbReference>
<dbReference type="AlphaFoldDB" id="A0A7R9FSX6"/>
<dbReference type="InterPro" id="IPR009003">
    <property type="entry name" value="Peptidase_S1_PA"/>
</dbReference>
<evidence type="ECO:0000259" key="4">
    <source>
        <dbReference type="PROSITE" id="PS50240"/>
    </source>
</evidence>
<dbReference type="PROSITE" id="PS50240">
    <property type="entry name" value="TRYPSIN_DOM"/>
    <property type="match status" value="1"/>
</dbReference>
<evidence type="ECO:0000256" key="2">
    <source>
        <dbReference type="ARBA" id="ARBA00022801"/>
    </source>
</evidence>
<keyword evidence="6" id="KW-1185">Reference proteome</keyword>
<dbReference type="PANTHER" id="PTHR24264">
    <property type="entry name" value="TRYPSIN-RELATED"/>
    <property type="match status" value="1"/>
</dbReference>
<dbReference type="GO" id="GO:0006508">
    <property type="term" value="P:proteolysis"/>
    <property type="evidence" value="ECO:0007669"/>
    <property type="project" value="UniProtKB-KW"/>
</dbReference>
<dbReference type="EMBL" id="LR906409">
    <property type="protein sequence ID" value="CAD7253851.1"/>
    <property type="molecule type" value="Genomic_DNA"/>
</dbReference>
<accession>A0A7R9FSX6</accession>
<dbReference type="OrthoDB" id="6147874at2759"/>
<reference evidence="5" key="1">
    <citation type="submission" date="2020-11" db="EMBL/GenBank/DDBJ databases">
        <authorList>
            <person name="Tran Van P."/>
        </authorList>
    </citation>
    <scope>NUCLEOTIDE SEQUENCE</scope>
</reference>
<dbReference type="SUPFAM" id="SSF50494">
    <property type="entry name" value="Trypsin-like serine proteases"/>
    <property type="match status" value="1"/>
</dbReference>
<dbReference type="Proteomes" id="UP000677054">
    <property type="component" value="Unassembled WGS sequence"/>
</dbReference>
<dbReference type="EMBL" id="CAJPEV010006892">
    <property type="protein sequence ID" value="CAG0904432.1"/>
    <property type="molecule type" value="Genomic_DNA"/>
</dbReference>
<evidence type="ECO:0000256" key="3">
    <source>
        <dbReference type="ARBA" id="ARBA00022825"/>
    </source>
</evidence>
<evidence type="ECO:0000256" key="1">
    <source>
        <dbReference type="ARBA" id="ARBA00022670"/>
    </source>
</evidence>